<feature type="compositionally biased region" description="Low complexity" evidence="3">
    <location>
        <begin position="95"/>
        <end position="112"/>
    </location>
</feature>
<reference evidence="5 6" key="1">
    <citation type="journal article" date="2018" name="Nat. Ecol. Evol.">
        <title>Pezizomycetes genomes reveal the molecular basis of ectomycorrhizal truffle lifestyle.</title>
        <authorList>
            <person name="Murat C."/>
            <person name="Payen T."/>
            <person name="Noel B."/>
            <person name="Kuo A."/>
            <person name="Morin E."/>
            <person name="Chen J."/>
            <person name="Kohler A."/>
            <person name="Krizsan K."/>
            <person name="Balestrini R."/>
            <person name="Da Silva C."/>
            <person name="Montanini B."/>
            <person name="Hainaut M."/>
            <person name="Levati E."/>
            <person name="Barry K.W."/>
            <person name="Belfiori B."/>
            <person name="Cichocki N."/>
            <person name="Clum A."/>
            <person name="Dockter R.B."/>
            <person name="Fauchery L."/>
            <person name="Guy J."/>
            <person name="Iotti M."/>
            <person name="Le Tacon F."/>
            <person name="Lindquist E.A."/>
            <person name="Lipzen A."/>
            <person name="Malagnac F."/>
            <person name="Mello A."/>
            <person name="Molinier V."/>
            <person name="Miyauchi S."/>
            <person name="Poulain J."/>
            <person name="Riccioni C."/>
            <person name="Rubini A."/>
            <person name="Sitrit Y."/>
            <person name="Splivallo R."/>
            <person name="Traeger S."/>
            <person name="Wang M."/>
            <person name="Zifcakova L."/>
            <person name="Wipf D."/>
            <person name="Zambonelli A."/>
            <person name="Paolocci F."/>
            <person name="Nowrousian M."/>
            <person name="Ottonello S."/>
            <person name="Baldrian P."/>
            <person name="Spatafora J.W."/>
            <person name="Henrissat B."/>
            <person name="Nagy L.G."/>
            <person name="Aury J.M."/>
            <person name="Wincker P."/>
            <person name="Grigoriev I.V."/>
            <person name="Bonfante P."/>
            <person name="Martin F.M."/>
        </authorList>
    </citation>
    <scope>NUCLEOTIDE SEQUENCE [LARGE SCALE GENOMIC DNA]</scope>
    <source>
        <strain evidence="5 6">RN42</strain>
    </source>
</reference>
<dbReference type="InterPro" id="IPR036028">
    <property type="entry name" value="SH3-like_dom_sf"/>
</dbReference>
<feature type="region of interest" description="Disordered" evidence="3">
    <location>
        <begin position="470"/>
        <end position="941"/>
    </location>
</feature>
<dbReference type="Pfam" id="PF00018">
    <property type="entry name" value="SH3_1"/>
    <property type="match status" value="1"/>
</dbReference>
<evidence type="ECO:0000313" key="5">
    <source>
        <dbReference type="EMBL" id="RPA87567.1"/>
    </source>
</evidence>
<evidence type="ECO:0000256" key="3">
    <source>
        <dbReference type="SAM" id="MobiDB-lite"/>
    </source>
</evidence>
<feature type="compositionally biased region" description="Acidic residues" evidence="3">
    <location>
        <begin position="429"/>
        <end position="451"/>
    </location>
</feature>
<feature type="compositionally biased region" description="Acidic residues" evidence="3">
    <location>
        <begin position="794"/>
        <end position="804"/>
    </location>
</feature>
<dbReference type="STRING" id="1160509.A0A3N4IQ63"/>
<feature type="compositionally biased region" description="Low complexity" evidence="3">
    <location>
        <begin position="161"/>
        <end position="173"/>
    </location>
</feature>
<dbReference type="InterPro" id="IPR035552">
    <property type="entry name" value="Mti1_SH3"/>
</dbReference>
<dbReference type="OrthoDB" id="207120at2759"/>
<feature type="region of interest" description="Disordered" evidence="3">
    <location>
        <begin position="68"/>
        <end position="189"/>
    </location>
</feature>
<dbReference type="Pfam" id="PF25459">
    <property type="entry name" value="AIM3_BBC1_C"/>
    <property type="match status" value="1"/>
</dbReference>
<dbReference type="Proteomes" id="UP000275078">
    <property type="component" value="Unassembled WGS sequence"/>
</dbReference>
<dbReference type="PANTHER" id="PTHR45929:SF7">
    <property type="entry name" value="LAS SEVENTEEN-BINDING PROTEIN 1"/>
    <property type="match status" value="1"/>
</dbReference>
<organism evidence="5 6">
    <name type="scientific">Ascobolus immersus RN42</name>
    <dbReference type="NCBI Taxonomy" id="1160509"/>
    <lineage>
        <taxon>Eukaryota</taxon>
        <taxon>Fungi</taxon>
        <taxon>Dikarya</taxon>
        <taxon>Ascomycota</taxon>
        <taxon>Pezizomycotina</taxon>
        <taxon>Pezizomycetes</taxon>
        <taxon>Pezizales</taxon>
        <taxon>Ascobolaceae</taxon>
        <taxon>Ascobolus</taxon>
    </lineage>
</organism>
<feature type="compositionally biased region" description="Basic and acidic residues" evidence="3">
    <location>
        <begin position="780"/>
        <end position="793"/>
    </location>
</feature>
<feature type="compositionally biased region" description="Basic and acidic residues" evidence="3">
    <location>
        <begin position="612"/>
        <end position="626"/>
    </location>
</feature>
<dbReference type="InterPro" id="IPR057402">
    <property type="entry name" value="AIM3_BBC1_C"/>
</dbReference>
<dbReference type="Gene3D" id="2.30.30.40">
    <property type="entry name" value="SH3 Domains"/>
    <property type="match status" value="1"/>
</dbReference>
<name>A0A3N4IQ63_ASCIM</name>
<evidence type="ECO:0000256" key="1">
    <source>
        <dbReference type="ARBA" id="ARBA00022443"/>
    </source>
</evidence>
<accession>A0A3N4IQ63</accession>
<keyword evidence="1 2" id="KW-0728">SH3 domain</keyword>
<feature type="compositionally biased region" description="Acidic residues" evidence="3">
    <location>
        <begin position="660"/>
        <end position="671"/>
    </location>
</feature>
<feature type="compositionally biased region" description="Low complexity" evidence="3">
    <location>
        <begin position="138"/>
        <end position="151"/>
    </location>
</feature>
<dbReference type="CDD" id="cd11887">
    <property type="entry name" value="SH3_Bbc1"/>
    <property type="match status" value="1"/>
</dbReference>
<dbReference type="EMBL" id="ML119646">
    <property type="protein sequence ID" value="RPA87567.1"/>
    <property type="molecule type" value="Genomic_DNA"/>
</dbReference>
<feature type="region of interest" description="Disordered" evidence="3">
    <location>
        <begin position="206"/>
        <end position="455"/>
    </location>
</feature>
<dbReference type="PRINTS" id="PR00452">
    <property type="entry name" value="SH3DOMAIN"/>
</dbReference>
<feature type="compositionally biased region" description="Acidic residues" evidence="3">
    <location>
        <begin position="759"/>
        <end position="773"/>
    </location>
</feature>
<dbReference type="AlphaFoldDB" id="A0A3N4IQ63"/>
<keyword evidence="6" id="KW-1185">Reference proteome</keyword>
<feature type="compositionally biased region" description="Acidic residues" evidence="3">
    <location>
        <begin position="402"/>
        <end position="412"/>
    </location>
</feature>
<feature type="compositionally biased region" description="Pro residues" evidence="3">
    <location>
        <begin position="224"/>
        <end position="240"/>
    </location>
</feature>
<dbReference type="SUPFAM" id="SSF50044">
    <property type="entry name" value="SH3-domain"/>
    <property type="match status" value="1"/>
</dbReference>
<feature type="compositionally biased region" description="Pro residues" evidence="3">
    <location>
        <begin position="629"/>
        <end position="655"/>
    </location>
</feature>
<feature type="compositionally biased region" description="Low complexity" evidence="3">
    <location>
        <begin position="702"/>
        <end position="717"/>
    </location>
</feature>
<feature type="compositionally biased region" description="Acidic residues" evidence="3">
    <location>
        <begin position="536"/>
        <end position="551"/>
    </location>
</feature>
<dbReference type="InterPro" id="IPR001452">
    <property type="entry name" value="SH3_domain"/>
</dbReference>
<feature type="compositionally biased region" description="Basic residues" evidence="3">
    <location>
        <begin position="304"/>
        <end position="313"/>
    </location>
</feature>
<proteinExistence type="predicted"/>
<feature type="compositionally biased region" description="Low complexity" evidence="3">
    <location>
        <begin position="575"/>
        <end position="586"/>
    </location>
</feature>
<feature type="compositionally biased region" description="Low complexity" evidence="3">
    <location>
        <begin position="369"/>
        <end position="380"/>
    </location>
</feature>
<evidence type="ECO:0000256" key="2">
    <source>
        <dbReference type="PROSITE-ProRule" id="PRU00192"/>
    </source>
</evidence>
<sequence>MAGPPFKVKALFDYKSDYEDDLSFPANEVITVTAEEDAEWFYGEYVVKETGEKKEGIFPRNFVERIIEMPPRPARVGGARRKTAESQAEPPQIAPPNVSSPASPVQSPVQTSFPPVPTIPKTYEQEAAPTVVEDKRPPTASSVTSPVSPAVQSPPVPKPQAIPAAPKPQQQPSFTKPPPPVQEKPSEVVSSFKDRLALFNKAAAAPVAPFNPGKPPATFAKKPFVPPPPSKNAFVPPPIPVSSAPRPVVHEDAPPPPKPDYKAASPGNETEANEEEPPKVMSLKDRMALLQNMQLNPGLGAPKPKPKKPAPKPKKTEEAPVQPEVPTPVTHAEDETAASENEASAPAVPAPKPRKSHDMHRPSLDEADYSAGDADVSSAAGHDEPVPKPAKKSQLVVAQTAPDEDDSSDETQPEPVRQITEEHPVQKSEDEDEQVVEEDKAEEDEEEEVDPEVARRLALRERMMKMSGGMGMMGMMMPGMGPMGGMRPPPPKAPAQETYAEEEPVTYAQPVPIFPMGGLPRPAPPPAPPADKKQESEDEASEEEEEEEQEETPVPVPSQPAARPRASQDIERPRTSGSTRSGVSRPTSPPPPLPRQVQEEDYKTDGNYCSYDKIEETYLIVGKDETAAPPAPPANTRPAPPSLPSERPPPPPPPVHTEAEPENGSESDDELSSPQNSAPPPPGHAPTSPVLSGGGRRLSYFSASSGPTSASPPGSSASHRKSFIPPIPNIAPSPQSAPKAVPPPPPANPPTHTRPAVAPEDEETTEYEADYDTDMANKIPKKEALKADHSEKEDTYDDERDEEPASLPSPIYASPPPKFAAPPPPPPQAAPSMPPPPVTPSGTARTRPSFDSHRSPPPPAPVQPNIVEEQEDFEGYFAATQLPPPLSQPPTHASHAQSFTSPPGTPDQRRPLTGAGAAARPSGEYSRGGSSGRRSVDQSRPNIHDYIAKDIDLAEASQWWRTPNTLPASLQGKLKDIHFEVDEATTSHANGRQTLDRNYYVIFHDYSQTVISVSFDRQDPGQYTITQRHEGPPPQPRQDQLEDAHQKFGTKIYEGANSRQSTVVRDGTPLSFITELFTLVPDALPPAGSRAFGALVYANLANASTQQHDEIRPGDIVTFRHARFQGHKGGLHQKYLQEVGKPEHFAVVVDWDGTKKKLRAFEQGREKGKVKIESFKMGDLKSGEVKVWRVMDRSWIRWDS</sequence>
<evidence type="ECO:0000313" key="6">
    <source>
        <dbReference type="Proteomes" id="UP000275078"/>
    </source>
</evidence>
<feature type="compositionally biased region" description="Pro residues" evidence="3">
    <location>
        <begin position="813"/>
        <end position="839"/>
    </location>
</feature>
<feature type="compositionally biased region" description="Basic and acidic residues" evidence="3">
    <location>
        <begin position="276"/>
        <end position="287"/>
    </location>
</feature>
<evidence type="ECO:0000259" key="4">
    <source>
        <dbReference type="PROSITE" id="PS50002"/>
    </source>
</evidence>
<protein>
    <recommendedName>
        <fullName evidence="4">SH3 domain-containing protein</fullName>
    </recommendedName>
</protein>
<dbReference type="PANTHER" id="PTHR45929">
    <property type="entry name" value="JAK PATHWAY SIGNAL TRANSDUCTION ADAPTOR MOLECULE"/>
    <property type="match status" value="1"/>
</dbReference>
<feature type="compositionally biased region" description="Basic and acidic residues" evidence="3">
    <location>
        <begin position="419"/>
        <end position="428"/>
    </location>
</feature>
<feature type="domain" description="SH3" evidence="4">
    <location>
        <begin position="3"/>
        <end position="68"/>
    </location>
</feature>
<feature type="compositionally biased region" description="Pro residues" evidence="3">
    <location>
        <begin position="740"/>
        <end position="749"/>
    </location>
</feature>
<dbReference type="SMART" id="SM00326">
    <property type="entry name" value="SH3"/>
    <property type="match status" value="1"/>
</dbReference>
<dbReference type="InterPro" id="IPR050670">
    <property type="entry name" value="STAM"/>
</dbReference>
<dbReference type="PROSITE" id="PS50002">
    <property type="entry name" value="SH3"/>
    <property type="match status" value="1"/>
</dbReference>
<gene>
    <name evidence="5" type="ORF">BJ508DRAFT_219804</name>
</gene>